<gene>
    <name evidence="2" type="ORF">EYE40_11475</name>
</gene>
<organism evidence="2 3">
    <name type="scientific">Glaciihabitans arcticus</name>
    <dbReference type="NCBI Taxonomy" id="2668039"/>
    <lineage>
        <taxon>Bacteria</taxon>
        <taxon>Bacillati</taxon>
        <taxon>Actinomycetota</taxon>
        <taxon>Actinomycetes</taxon>
        <taxon>Micrococcales</taxon>
        <taxon>Microbacteriaceae</taxon>
        <taxon>Glaciihabitans</taxon>
    </lineage>
</organism>
<keyword evidence="1" id="KW-0472">Membrane</keyword>
<dbReference type="Proteomes" id="UP000294194">
    <property type="component" value="Unassembled WGS sequence"/>
</dbReference>
<evidence type="ECO:0000313" key="2">
    <source>
        <dbReference type="EMBL" id="TBN57968.1"/>
    </source>
</evidence>
<keyword evidence="1" id="KW-1133">Transmembrane helix</keyword>
<sequence>MKPTRAPVLFLLAGFGAAAGWLLETAMVAMGRAIAIPPATLSIALVLIAIIIVGMALPVFRVVRGTARKAVDPFYATRVVLLAKASSLAGALLAGGTLAVLGFVLSRSIVPAVGSVATTIAAAACAIVLLIAGLVAEKMCTLPPQGDDPTSTATGKD</sequence>
<dbReference type="InterPro" id="IPR021517">
    <property type="entry name" value="DUF3180"/>
</dbReference>
<feature type="transmembrane region" description="Helical" evidence="1">
    <location>
        <begin position="41"/>
        <end position="60"/>
    </location>
</feature>
<accession>A0A4Q9GWJ4</accession>
<reference evidence="3" key="1">
    <citation type="submission" date="2019-02" db="EMBL/GenBank/DDBJ databases">
        <title>Glaciihabitans arcticus sp. nov., a psychrotolerant bacterium isolated from polar soil.</title>
        <authorList>
            <person name="Dahal R.H."/>
        </authorList>
    </citation>
    <scope>NUCLEOTIDE SEQUENCE [LARGE SCALE GENOMIC DNA]</scope>
    <source>
        <strain evidence="3">RP-3-7</strain>
    </source>
</reference>
<comment type="caution">
    <text evidence="2">The sequence shown here is derived from an EMBL/GenBank/DDBJ whole genome shotgun (WGS) entry which is preliminary data.</text>
</comment>
<name>A0A4Q9GWJ4_9MICO</name>
<dbReference type="EMBL" id="SISG01000001">
    <property type="protein sequence ID" value="TBN57968.1"/>
    <property type="molecule type" value="Genomic_DNA"/>
</dbReference>
<proteinExistence type="predicted"/>
<feature type="transmembrane region" description="Helical" evidence="1">
    <location>
        <begin position="81"/>
        <end position="106"/>
    </location>
</feature>
<evidence type="ECO:0000256" key="1">
    <source>
        <dbReference type="SAM" id="Phobius"/>
    </source>
</evidence>
<dbReference type="Pfam" id="PF11377">
    <property type="entry name" value="DUF3180"/>
    <property type="match status" value="1"/>
</dbReference>
<evidence type="ECO:0000313" key="3">
    <source>
        <dbReference type="Proteomes" id="UP000294194"/>
    </source>
</evidence>
<feature type="transmembrane region" description="Helical" evidence="1">
    <location>
        <begin position="112"/>
        <end position="136"/>
    </location>
</feature>
<protein>
    <submittedName>
        <fullName evidence="2">DUF3180 domain-containing protein</fullName>
    </submittedName>
</protein>
<dbReference type="RefSeq" id="WP_130982077.1">
    <property type="nucleotide sequence ID" value="NZ_SISG01000001.1"/>
</dbReference>
<keyword evidence="1" id="KW-0812">Transmembrane</keyword>
<keyword evidence="3" id="KW-1185">Reference proteome</keyword>
<dbReference type="AlphaFoldDB" id="A0A4Q9GWJ4"/>